<dbReference type="Pfam" id="PF00231">
    <property type="entry name" value="ATP-synt"/>
    <property type="match status" value="1"/>
</dbReference>
<dbReference type="Proteomes" id="UP000694861">
    <property type="component" value="Linkage group LG3"/>
</dbReference>
<dbReference type="InterPro" id="IPR035968">
    <property type="entry name" value="ATP_synth_F1_ATPase_gsu"/>
</dbReference>
<dbReference type="HAMAP" id="MF_00815">
    <property type="entry name" value="ATP_synth_gamma_bact"/>
    <property type="match status" value="1"/>
</dbReference>
<dbReference type="InterPro" id="IPR000131">
    <property type="entry name" value="ATP_synth_F1_gsu"/>
</dbReference>
<dbReference type="RefSeq" id="XP_008226889.1">
    <property type="nucleotide sequence ID" value="XM_008228667.2"/>
</dbReference>
<evidence type="ECO:0000256" key="1">
    <source>
        <dbReference type="ARBA" id="ARBA00003456"/>
    </source>
</evidence>
<evidence type="ECO:0000256" key="7">
    <source>
        <dbReference type="ARBA" id="ARBA00023136"/>
    </source>
</evidence>
<keyword evidence="12" id="KW-1185">Reference proteome</keyword>
<keyword evidence="9" id="KW-0066">ATP synthesis</keyword>
<proteinExistence type="inferred from homology"/>
<accession>A0ABM0NM81</accession>
<evidence type="ECO:0000256" key="4">
    <source>
        <dbReference type="ARBA" id="ARBA00022448"/>
    </source>
</evidence>
<comment type="function">
    <text evidence="1">Produces ATP from ADP in the presence of a proton gradient across the membrane. The gamma chain is believed to be important in regulating ATPase activity and the flow of protons through the CF(0) complex.</text>
</comment>
<keyword evidence="7" id="KW-0472">Membrane</keyword>
<dbReference type="GeneID" id="103326447"/>
<evidence type="ECO:0000313" key="12">
    <source>
        <dbReference type="Proteomes" id="UP000694861"/>
    </source>
</evidence>
<keyword evidence="4" id="KW-0813">Transport</keyword>
<dbReference type="InterPro" id="IPR023632">
    <property type="entry name" value="ATP_synth_F1_gsu_CS"/>
</dbReference>
<sequence length="373" mass="41301">MALSNSIMWVSAKPPFSSSFLQNPKPLLPQISRPSLHSQSSLTPTIHCGLRELRVRIDSIKSTQKITEAMKLVAAARVRRAQEAVINGRPFAETLAEVLYDINERLQGEAIDVPLTNVRPVKRVALVVITSDRGLCGGFNNLVIKKTQTRIAELKKLGLDVTVISVGKKGNFYFMRRPEISVDRFIEGGLFATTKEAQAIADDVFSLFISEEVDKVELVYSKFVSLVKSQPVIQTLLPLSPRGKVVDGNGNCVDAMEDEFFRLTTKGGKLSVERDSVKKKREGLSPVMEFEQDPVQIIDAMMPLYLNSQILRALQESTASELAARMNAMSNATDNADDLKKTLSNSYNRERQAKITGEILEIVAGAEALKDFE</sequence>
<evidence type="ECO:0000256" key="8">
    <source>
        <dbReference type="ARBA" id="ARBA00023196"/>
    </source>
</evidence>
<evidence type="ECO:0000256" key="9">
    <source>
        <dbReference type="ARBA" id="ARBA00023310"/>
    </source>
</evidence>
<dbReference type="PRINTS" id="PR00126">
    <property type="entry name" value="ATPASEGAMMA"/>
</dbReference>
<dbReference type="SUPFAM" id="SSF52943">
    <property type="entry name" value="ATP synthase (F1-ATPase), gamma subunit"/>
    <property type="match status" value="1"/>
</dbReference>
<dbReference type="PANTHER" id="PTHR11693:SF41">
    <property type="entry name" value="ATP SYNTHASE GAMMA CHAIN, CHLOROPLASTIC"/>
    <property type="match status" value="1"/>
</dbReference>
<dbReference type="NCBIfam" id="NF004145">
    <property type="entry name" value="PRK05621.1-2"/>
    <property type="match status" value="1"/>
</dbReference>
<evidence type="ECO:0000256" key="5">
    <source>
        <dbReference type="ARBA" id="ARBA00022781"/>
    </source>
</evidence>
<evidence type="ECO:0000313" key="13">
    <source>
        <dbReference type="RefSeq" id="XP_008226889.1"/>
    </source>
</evidence>
<reference evidence="13" key="2">
    <citation type="submission" date="2025-08" db="UniProtKB">
        <authorList>
            <consortium name="RefSeq"/>
        </authorList>
    </citation>
    <scope>IDENTIFICATION</scope>
</reference>
<organism evidence="12 13">
    <name type="scientific">Prunus mume</name>
    <name type="common">Japanese apricot</name>
    <name type="synonym">Armeniaca mume</name>
    <dbReference type="NCBI Taxonomy" id="102107"/>
    <lineage>
        <taxon>Eukaryota</taxon>
        <taxon>Viridiplantae</taxon>
        <taxon>Streptophyta</taxon>
        <taxon>Embryophyta</taxon>
        <taxon>Tracheophyta</taxon>
        <taxon>Spermatophyta</taxon>
        <taxon>Magnoliopsida</taxon>
        <taxon>eudicotyledons</taxon>
        <taxon>Gunneridae</taxon>
        <taxon>Pentapetalae</taxon>
        <taxon>rosids</taxon>
        <taxon>fabids</taxon>
        <taxon>Rosales</taxon>
        <taxon>Rosaceae</taxon>
        <taxon>Amygdaloideae</taxon>
        <taxon>Amygdaleae</taxon>
        <taxon>Prunus</taxon>
    </lineage>
</organism>
<dbReference type="PROSITE" id="PS00153">
    <property type="entry name" value="ATPASE_GAMMA"/>
    <property type="match status" value="1"/>
</dbReference>
<comment type="subunit">
    <text evidence="11">F-type ATPases have 2 components, CF(1) - the catalytic core - and CF(0) - the membrane proton channel. CF(1) has five subunits: alpha(3), beta(3), gamma(1), delta(1), epsilon(1). CF(0) has four main subunits: a, b, b' and c.</text>
</comment>
<dbReference type="CDD" id="cd12151">
    <property type="entry name" value="F1-ATPase_gamma"/>
    <property type="match status" value="1"/>
</dbReference>
<keyword evidence="5" id="KW-0375">Hydrogen ion transport</keyword>
<dbReference type="Gene3D" id="3.40.1380.10">
    <property type="match status" value="1"/>
</dbReference>
<protein>
    <recommendedName>
        <fullName evidence="10">F-ATPase gamma subunit</fullName>
    </recommendedName>
</protein>
<dbReference type="PANTHER" id="PTHR11693">
    <property type="entry name" value="ATP SYNTHASE GAMMA CHAIN"/>
    <property type="match status" value="1"/>
</dbReference>
<name>A0ABM0NM81_PRUMU</name>
<dbReference type="Gene3D" id="1.10.287.80">
    <property type="entry name" value="ATP synthase, gamma subunit, helix hairpin domain"/>
    <property type="match status" value="2"/>
</dbReference>
<evidence type="ECO:0000256" key="2">
    <source>
        <dbReference type="ARBA" id="ARBA00004170"/>
    </source>
</evidence>
<comment type="subcellular location">
    <subcellularLocation>
        <location evidence="2">Membrane</location>
        <topology evidence="2">Peripheral membrane protein</topology>
    </subcellularLocation>
</comment>
<comment type="similarity">
    <text evidence="3">Belongs to the ATPase gamma chain family.</text>
</comment>
<evidence type="ECO:0000256" key="3">
    <source>
        <dbReference type="ARBA" id="ARBA00007681"/>
    </source>
</evidence>
<evidence type="ECO:0000256" key="11">
    <source>
        <dbReference type="ARBA" id="ARBA00038805"/>
    </source>
</evidence>
<keyword evidence="8" id="KW-0139">CF(1)</keyword>
<keyword evidence="6" id="KW-0406">Ion transport</keyword>
<reference evidence="12" key="1">
    <citation type="journal article" date="2012" name="Nat. Commun.">
        <title>The genome of Prunus mume.</title>
        <authorList>
            <person name="Zhang Q."/>
            <person name="Chen W."/>
            <person name="Sun L."/>
            <person name="Zhao F."/>
            <person name="Huang B."/>
            <person name="Yang W."/>
            <person name="Tao Y."/>
            <person name="Wang J."/>
            <person name="Yuan Z."/>
            <person name="Fan G."/>
            <person name="Xing Z."/>
            <person name="Han C."/>
            <person name="Pan H."/>
            <person name="Zhong X."/>
            <person name="Shi W."/>
            <person name="Liang X."/>
            <person name="Du D."/>
            <person name="Sun F."/>
            <person name="Xu Z."/>
            <person name="Hao R."/>
            <person name="Lv T."/>
            <person name="Lv Y."/>
            <person name="Zheng Z."/>
            <person name="Sun M."/>
            <person name="Luo L."/>
            <person name="Cai M."/>
            <person name="Gao Y."/>
            <person name="Wang J."/>
            <person name="Yin Y."/>
            <person name="Xu X."/>
            <person name="Cheng T."/>
            <person name="Wang J."/>
        </authorList>
    </citation>
    <scope>NUCLEOTIDE SEQUENCE [LARGE SCALE GENOMIC DNA]</scope>
</reference>
<dbReference type="NCBIfam" id="TIGR01146">
    <property type="entry name" value="ATPsyn_F1gamma"/>
    <property type="match status" value="1"/>
</dbReference>
<evidence type="ECO:0000256" key="10">
    <source>
        <dbReference type="ARBA" id="ARBA00031066"/>
    </source>
</evidence>
<evidence type="ECO:0000256" key="6">
    <source>
        <dbReference type="ARBA" id="ARBA00023065"/>
    </source>
</evidence>
<gene>
    <name evidence="13" type="primary">LOC103326447</name>
</gene>